<evidence type="ECO:0000313" key="2">
    <source>
        <dbReference type="Proteomes" id="UP001589703"/>
    </source>
</evidence>
<name>A0ABV5VG49_9ACTN</name>
<sequence>MRLLVKANVDTERSNEAIRSGRMPEMIKETLERIKPEAAYFGPIDGHRTIVLVVDLADSSQIPPTLDALFTDLNAYVEVTPVMNLEEIQKGLAQAAQQG</sequence>
<dbReference type="Proteomes" id="UP001589703">
    <property type="component" value="Unassembled WGS sequence"/>
</dbReference>
<comment type="caution">
    <text evidence="1">The sequence shown here is derived from an EMBL/GenBank/DDBJ whole genome shotgun (WGS) entry which is preliminary data.</text>
</comment>
<protein>
    <submittedName>
        <fullName evidence="1">Uncharacterized protein</fullName>
    </submittedName>
</protein>
<accession>A0ABV5VG49</accession>
<gene>
    <name evidence="1" type="ORF">ACFFRO_16785</name>
</gene>
<dbReference type="RefSeq" id="WP_247472357.1">
    <property type="nucleotide sequence ID" value="NZ_JBHMAR010000019.1"/>
</dbReference>
<proteinExistence type="predicted"/>
<dbReference type="EMBL" id="JBHMAR010000019">
    <property type="protein sequence ID" value="MFB9736771.1"/>
    <property type="molecule type" value="Genomic_DNA"/>
</dbReference>
<organism evidence="1 2">
    <name type="scientific">Streptomyces thermocoprophilus</name>
    <dbReference type="NCBI Taxonomy" id="78356"/>
    <lineage>
        <taxon>Bacteria</taxon>
        <taxon>Bacillati</taxon>
        <taxon>Actinomycetota</taxon>
        <taxon>Actinomycetes</taxon>
        <taxon>Kitasatosporales</taxon>
        <taxon>Streptomycetaceae</taxon>
        <taxon>Streptomyces</taxon>
    </lineage>
</organism>
<evidence type="ECO:0000313" key="1">
    <source>
        <dbReference type="EMBL" id="MFB9736771.1"/>
    </source>
</evidence>
<keyword evidence="2" id="KW-1185">Reference proteome</keyword>
<reference evidence="1 2" key="1">
    <citation type="submission" date="2024-09" db="EMBL/GenBank/DDBJ databases">
        <authorList>
            <person name="Sun Q."/>
            <person name="Mori K."/>
        </authorList>
    </citation>
    <scope>NUCLEOTIDE SEQUENCE [LARGE SCALE GENOMIC DNA]</scope>
    <source>
        <strain evidence="1 2">JCM 10918</strain>
    </source>
</reference>